<feature type="transmembrane region" description="Helical" evidence="6">
    <location>
        <begin position="208"/>
        <end position="225"/>
    </location>
</feature>
<evidence type="ECO:0000259" key="8">
    <source>
        <dbReference type="Pfam" id="PF00662"/>
    </source>
</evidence>
<feature type="domain" description="NADH:quinone oxidoreductase/Mrp antiporter transmembrane" evidence="7">
    <location>
        <begin position="132"/>
        <end position="407"/>
    </location>
</feature>
<dbReference type="GO" id="GO:0012505">
    <property type="term" value="C:endomembrane system"/>
    <property type="evidence" value="ECO:0007669"/>
    <property type="project" value="UniProtKB-SubCell"/>
</dbReference>
<feature type="transmembrane region" description="Helical" evidence="6">
    <location>
        <begin position="138"/>
        <end position="157"/>
    </location>
</feature>
<keyword evidence="10" id="KW-1185">Reference proteome</keyword>
<keyword evidence="4 6" id="KW-0472">Membrane</keyword>
<feature type="transmembrane region" description="Helical" evidence="6">
    <location>
        <begin position="601"/>
        <end position="619"/>
    </location>
</feature>
<feature type="transmembrane region" description="Helical" evidence="6">
    <location>
        <begin position="246"/>
        <end position="273"/>
    </location>
</feature>
<evidence type="ECO:0000259" key="7">
    <source>
        <dbReference type="Pfam" id="PF00361"/>
    </source>
</evidence>
<evidence type="ECO:0000256" key="6">
    <source>
        <dbReference type="SAM" id="Phobius"/>
    </source>
</evidence>
<dbReference type="InterPro" id="IPR001516">
    <property type="entry name" value="Proton_antipo_N"/>
</dbReference>
<evidence type="ECO:0000256" key="2">
    <source>
        <dbReference type="ARBA" id="ARBA00022692"/>
    </source>
</evidence>
<dbReference type="PRINTS" id="PR01435">
    <property type="entry name" value="NPOXDRDTASE5"/>
</dbReference>
<dbReference type="GO" id="GO:0042773">
    <property type="term" value="P:ATP synthesis coupled electron transport"/>
    <property type="evidence" value="ECO:0007669"/>
    <property type="project" value="InterPro"/>
</dbReference>
<dbReference type="GO" id="GO:0003954">
    <property type="term" value="F:NADH dehydrogenase activity"/>
    <property type="evidence" value="ECO:0007669"/>
    <property type="project" value="TreeGrafter"/>
</dbReference>
<dbReference type="InterPro" id="IPR003945">
    <property type="entry name" value="NU5C-like"/>
</dbReference>
<feature type="transmembrane region" description="Helical" evidence="6">
    <location>
        <begin position="374"/>
        <end position="393"/>
    </location>
</feature>
<dbReference type="PANTHER" id="PTHR42829">
    <property type="entry name" value="NADH-UBIQUINONE OXIDOREDUCTASE CHAIN 5"/>
    <property type="match status" value="1"/>
</dbReference>
<evidence type="ECO:0000313" key="9">
    <source>
        <dbReference type="EMBL" id="MBU2787767.1"/>
    </source>
</evidence>
<dbReference type="Pfam" id="PF00662">
    <property type="entry name" value="Proton_antipo_N"/>
    <property type="match status" value="1"/>
</dbReference>
<keyword evidence="2 5" id="KW-0812">Transmembrane</keyword>
<protein>
    <submittedName>
        <fullName evidence="9">NADH-quinone oxidoreductase subunit L</fullName>
    </submittedName>
</protein>
<dbReference type="NCBIfam" id="NF005141">
    <property type="entry name" value="PRK06590.1"/>
    <property type="match status" value="1"/>
</dbReference>
<name>A0AAE2YPI4_9PROT</name>
<feature type="transmembrane region" description="Helical" evidence="6">
    <location>
        <begin position="501"/>
        <end position="522"/>
    </location>
</feature>
<comment type="subcellular location">
    <subcellularLocation>
        <location evidence="1">Endomembrane system</location>
        <topology evidence="1">Multi-pass membrane protein</topology>
    </subcellularLocation>
    <subcellularLocation>
        <location evidence="5">Membrane</location>
        <topology evidence="5">Multi-pass membrane protein</topology>
    </subcellularLocation>
</comment>
<evidence type="ECO:0000313" key="10">
    <source>
        <dbReference type="Proteomes" id="UP001197378"/>
    </source>
</evidence>
<proteinExistence type="predicted"/>
<feature type="transmembrane region" description="Helical" evidence="6">
    <location>
        <begin position="6"/>
        <end position="22"/>
    </location>
</feature>
<organism evidence="9 10">
    <name type="scientific">Igneacidithiobacillus copahuensis</name>
    <dbReference type="NCBI Taxonomy" id="2724909"/>
    <lineage>
        <taxon>Bacteria</taxon>
        <taxon>Pseudomonadati</taxon>
        <taxon>Pseudomonadota</taxon>
        <taxon>Acidithiobacillia</taxon>
        <taxon>Acidithiobacillales</taxon>
        <taxon>Acidithiobacillaceae</taxon>
        <taxon>Igneacidithiobacillus</taxon>
    </lineage>
</organism>
<accession>A0AAE2YPI4</accession>
<sequence>MTEWLFLIPGFPLLGALINALFGERLGPRWCGRLAATMPLLSSLVVLAIWLGPGAEPALLDRLWTWMAVGDFRVDLTLRVDDVTLVMISIASFVGFLIHLFSQQYLRGDYGERRYYFYLNLFVAGMLILTMANNLLLLYLGWETVGLCSYALISHWYREPENAWAGRKAFVVTRIGDTTLLLGIFLLFAQYHTLSISTLLPLVTAQPAPALLLAASILILIGAYAKSAQFPFHIWLPDSMAGPSTVSALIHAATMVTAGVYLCIRLLGLFAAVPGMLEAIAVLGAWTAFFAASCGLAQVDVKRVLAYSTISQLGYMFMGVGIGAPSLGLFHLLVHACFKALLFMASGAIILIYADDHDIRHMGGLKYRQPFLRWTFLAGVFALAAVPLISAAFYSKDAIINASFLVAGGGVPYALGLSGAVLTAGYAFRLYFLVFEGKPSELEGPYQMGWGMKIPLALLAAASIGIGWLQFPPGWPGPHLWVHWLAPELGLPPRPIGLEGGLLTLVGALATFLGIALGYWAARRERAGRGLSRWRFLASGWWIDGTILRLFPAPFYALGRLLRGGVENLGVQGLAQGGLRDGLRLSAYALARGENGLASRYAVSMIAGLLLLLLLIWSWPL</sequence>
<feature type="transmembrane region" description="Helical" evidence="6">
    <location>
        <begin position="454"/>
        <end position="471"/>
    </location>
</feature>
<evidence type="ECO:0000256" key="4">
    <source>
        <dbReference type="ARBA" id="ARBA00023136"/>
    </source>
</evidence>
<feature type="transmembrane region" description="Helical" evidence="6">
    <location>
        <begin position="330"/>
        <end position="353"/>
    </location>
</feature>
<feature type="transmembrane region" description="Helical" evidence="6">
    <location>
        <begin position="83"/>
        <end position="103"/>
    </location>
</feature>
<dbReference type="AlphaFoldDB" id="A0AAE2YPI4"/>
<dbReference type="Proteomes" id="UP001197378">
    <property type="component" value="Unassembled WGS sequence"/>
</dbReference>
<dbReference type="EMBL" id="JAAXYO010000066">
    <property type="protein sequence ID" value="MBU2787767.1"/>
    <property type="molecule type" value="Genomic_DNA"/>
</dbReference>
<feature type="transmembrane region" description="Helical" evidence="6">
    <location>
        <begin position="279"/>
        <end position="297"/>
    </location>
</feature>
<gene>
    <name evidence="9" type="primary">nuoL</name>
    <name evidence="9" type="ORF">HFQ13_06055</name>
</gene>
<evidence type="ECO:0000256" key="3">
    <source>
        <dbReference type="ARBA" id="ARBA00022989"/>
    </source>
</evidence>
<evidence type="ECO:0000256" key="5">
    <source>
        <dbReference type="RuleBase" id="RU000320"/>
    </source>
</evidence>
<dbReference type="InterPro" id="IPR018393">
    <property type="entry name" value="NADHpl_OxRdtase_5_subgr"/>
</dbReference>
<evidence type="ECO:0000256" key="1">
    <source>
        <dbReference type="ARBA" id="ARBA00004127"/>
    </source>
</evidence>
<dbReference type="NCBIfam" id="TIGR01974">
    <property type="entry name" value="NDH_I_L"/>
    <property type="match status" value="1"/>
</dbReference>
<dbReference type="Gene3D" id="1.20.5.2700">
    <property type="match status" value="1"/>
</dbReference>
<dbReference type="GO" id="GO:0016020">
    <property type="term" value="C:membrane"/>
    <property type="evidence" value="ECO:0007669"/>
    <property type="project" value="UniProtKB-SubCell"/>
</dbReference>
<feature type="transmembrane region" description="Helical" evidence="6">
    <location>
        <begin position="413"/>
        <end position="434"/>
    </location>
</feature>
<reference evidence="9" key="1">
    <citation type="journal article" date="2021" name="ISME J.">
        <title>Genomic evolution of the class Acidithiobacillia: deep-branching Proteobacteria living in extreme acidic conditions.</title>
        <authorList>
            <person name="Moya-Beltran A."/>
            <person name="Beard S."/>
            <person name="Rojas-Villalobos C."/>
            <person name="Issotta F."/>
            <person name="Gallardo Y."/>
            <person name="Ulloa R."/>
            <person name="Giaveno A."/>
            <person name="Degli Esposti M."/>
            <person name="Johnson D.B."/>
            <person name="Quatrini R."/>
        </authorList>
    </citation>
    <scope>NUCLEOTIDE SEQUENCE</scope>
    <source>
        <strain evidence="9">VAN18-1</strain>
    </source>
</reference>
<dbReference type="Pfam" id="PF00361">
    <property type="entry name" value="Proton_antipo_M"/>
    <property type="match status" value="1"/>
</dbReference>
<dbReference type="PRINTS" id="PR01434">
    <property type="entry name" value="NADHDHGNASE5"/>
</dbReference>
<feature type="transmembrane region" description="Helical" evidence="6">
    <location>
        <begin position="115"/>
        <end position="132"/>
    </location>
</feature>
<dbReference type="RefSeq" id="WP_215873073.1">
    <property type="nucleotide sequence ID" value="NZ_JAAXYO010000066.1"/>
</dbReference>
<dbReference type="GO" id="GO:0015990">
    <property type="term" value="P:electron transport coupled proton transport"/>
    <property type="evidence" value="ECO:0007669"/>
    <property type="project" value="TreeGrafter"/>
</dbReference>
<comment type="caution">
    <text evidence="9">The sequence shown here is derived from an EMBL/GenBank/DDBJ whole genome shotgun (WGS) entry which is preliminary data.</text>
</comment>
<feature type="transmembrane region" description="Helical" evidence="6">
    <location>
        <begin position="34"/>
        <end position="52"/>
    </location>
</feature>
<feature type="domain" description="NADH-Ubiquinone oxidoreductase (complex I) chain 5 N-terminal" evidence="8">
    <location>
        <begin position="66"/>
        <end position="116"/>
    </location>
</feature>
<feature type="transmembrane region" description="Helical" evidence="6">
    <location>
        <begin position="304"/>
        <end position="324"/>
    </location>
</feature>
<dbReference type="InterPro" id="IPR001750">
    <property type="entry name" value="ND/Mrp_TM"/>
</dbReference>
<dbReference type="GO" id="GO:0008137">
    <property type="term" value="F:NADH dehydrogenase (ubiquinone) activity"/>
    <property type="evidence" value="ECO:0007669"/>
    <property type="project" value="InterPro"/>
</dbReference>
<dbReference type="PANTHER" id="PTHR42829:SF2">
    <property type="entry name" value="NADH-UBIQUINONE OXIDOREDUCTASE CHAIN 5"/>
    <property type="match status" value="1"/>
</dbReference>
<keyword evidence="3 6" id="KW-1133">Transmembrane helix</keyword>
<feature type="transmembrane region" description="Helical" evidence="6">
    <location>
        <begin position="169"/>
        <end position="188"/>
    </location>
</feature>